<dbReference type="Proteomes" id="UP001054945">
    <property type="component" value="Unassembled WGS sequence"/>
</dbReference>
<dbReference type="EMBL" id="BPLR01018230">
    <property type="protein sequence ID" value="GIY97934.1"/>
    <property type="molecule type" value="Genomic_DNA"/>
</dbReference>
<dbReference type="AlphaFoldDB" id="A0AAV4XVE6"/>
<comment type="caution">
    <text evidence="1">The sequence shown here is derived from an EMBL/GenBank/DDBJ whole genome shotgun (WGS) entry which is preliminary data.</text>
</comment>
<protein>
    <submittedName>
        <fullName evidence="1">Uncharacterized protein</fullName>
    </submittedName>
</protein>
<sequence>MDSLLSRGREKAEEKSSSSCSVKAAEYKRCHGDQKHLVGTFSVWMVAVEEEFTSMVTFATEHSKFPAELSIDTIWSVRFRIMVGIERNSRII</sequence>
<reference evidence="1 2" key="1">
    <citation type="submission" date="2021-06" db="EMBL/GenBank/DDBJ databases">
        <title>Caerostris extrusa draft genome.</title>
        <authorList>
            <person name="Kono N."/>
            <person name="Arakawa K."/>
        </authorList>
    </citation>
    <scope>NUCLEOTIDE SEQUENCE [LARGE SCALE GENOMIC DNA]</scope>
</reference>
<gene>
    <name evidence="1" type="ORF">CEXT_17731</name>
</gene>
<evidence type="ECO:0000313" key="2">
    <source>
        <dbReference type="Proteomes" id="UP001054945"/>
    </source>
</evidence>
<proteinExistence type="predicted"/>
<organism evidence="1 2">
    <name type="scientific">Caerostris extrusa</name>
    <name type="common">Bark spider</name>
    <name type="synonym">Caerostris bankana</name>
    <dbReference type="NCBI Taxonomy" id="172846"/>
    <lineage>
        <taxon>Eukaryota</taxon>
        <taxon>Metazoa</taxon>
        <taxon>Ecdysozoa</taxon>
        <taxon>Arthropoda</taxon>
        <taxon>Chelicerata</taxon>
        <taxon>Arachnida</taxon>
        <taxon>Araneae</taxon>
        <taxon>Araneomorphae</taxon>
        <taxon>Entelegynae</taxon>
        <taxon>Araneoidea</taxon>
        <taxon>Araneidae</taxon>
        <taxon>Caerostris</taxon>
    </lineage>
</organism>
<keyword evidence="2" id="KW-1185">Reference proteome</keyword>
<evidence type="ECO:0000313" key="1">
    <source>
        <dbReference type="EMBL" id="GIY97934.1"/>
    </source>
</evidence>
<name>A0AAV4XVE6_CAEEX</name>
<accession>A0AAV4XVE6</accession>